<dbReference type="OrthoDB" id="937at2759"/>
<protein>
    <submittedName>
        <fullName evidence="2">Uncharacterized protein</fullName>
    </submittedName>
</protein>
<evidence type="ECO:0000256" key="1">
    <source>
        <dbReference type="ARBA" id="ARBA00007176"/>
    </source>
</evidence>
<accession>A0A9J6G6C7</accession>
<comment type="caution">
    <text evidence="2">The sequence shown here is derived from an EMBL/GenBank/DDBJ whole genome shotgun (WGS) entry which is preliminary data.</text>
</comment>
<reference evidence="2 3" key="1">
    <citation type="journal article" date="2020" name="Cell">
        <title>Large-Scale Comparative Analyses of Tick Genomes Elucidate Their Genetic Diversity and Vector Capacities.</title>
        <authorList>
            <consortium name="Tick Genome and Microbiome Consortium (TIGMIC)"/>
            <person name="Jia N."/>
            <person name="Wang J."/>
            <person name="Shi W."/>
            <person name="Du L."/>
            <person name="Sun Y."/>
            <person name="Zhan W."/>
            <person name="Jiang J.F."/>
            <person name="Wang Q."/>
            <person name="Zhang B."/>
            <person name="Ji P."/>
            <person name="Bell-Sakyi L."/>
            <person name="Cui X.M."/>
            <person name="Yuan T.T."/>
            <person name="Jiang B.G."/>
            <person name="Yang W.F."/>
            <person name="Lam T.T."/>
            <person name="Chang Q.C."/>
            <person name="Ding S.J."/>
            <person name="Wang X.J."/>
            <person name="Zhu J.G."/>
            <person name="Ruan X.D."/>
            <person name="Zhao L."/>
            <person name="Wei J.T."/>
            <person name="Ye R.Z."/>
            <person name="Que T.C."/>
            <person name="Du C.H."/>
            <person name="Zhou Y.H."/>
            <person name="Cheng J.X."/>
            <person name="Dai P.F."/>
            <person name="Guo W.B."/>
            <person name="Han X.H."/>
            <person name="Huang E.J."/>
            <person name="Li L.F."/>
            <person name="Wei W."/>
            <person name="Gao Y.C."/>
            <person name="Liu J.Z."/>
            <person name="Shao H.Z."/>
            <person name="Wang X."/>
            <person name="Wang C.C."/>
            <person name="Yang T.C."/>
            <person name="Huo Q.B."/>
            <person name="Li W."/>
            <person name="Chen H.Y."/>
            <person name="Chen S.E."/>
            <person name="Zhou L.G."/>
            <person name="Ni X.B."/>
            <person name="Tian J.H."/>
            <person name="Sheng Y."/>
            <person name="Liu T."/>
            <person name="Pan Y.S."/>
            <person name="Xia L.Y."/>
            <person name="Li J."/>
            <person name="Zhao F."/>
            <person name="Cao W.C."/>
        </authorList>
    </citation>
    <scope>NUCLEOTIDE SEQUENCE [LARGE SCALE GENOMIC DNA]</scope>
    <source>
        <strain evidence="2">HaeL-2018</strain>
    </source>
</reference>
<dbReference type="Proteomes" id="UP000821853">
    <property type="component" value="Chromosome 3"/>
</dbReference>
<gene>
    <name evidence="2" type="ORF">HPB48_001957</name>
</gene>
<dbReference type="OMA" id="YRNVKNH"/>
<dbReference type="AlphaFoldDB" id="A0A9J6G6C7"/>
<dbReference type="EMBL" id="JABSTR010000005">
    <property type="protein sequence ID" value="KAH9370080.1"/>
    <property type="molecule type" value="Genomic_DNA"/>
</dbReference>
<dbReference type="VEuPathDB" id="VectorBase:HLOH_060301"/>
<comment type="similarity">
    <text evidence="1">Belongs to the UPF0538 family.</text>
</comment>
<dbReference type="PANTHER" id="PTHR18444">
    <property type="entry name" value="UPF0538 FAMILY MEMBER"/>
    <property type="match status" value="1"/>
</dbReference>
<evidence type="ECO:0000313" key="3">
    <source>
        <dbReference type="Proteomes" id="UP000821853"/>
    </source>
</evidence>
<evidence type="ECO:0000313" key="2">
    <source>
        <dbReference type="EMBL" id="KAH9370080.1"/>
    </source>
</evidence>
<dbReference type="PANTHER" id="PTHR18444:SF9">
    <property type="entry name" value="UPF0538 PROTEIN C2ORF76"/>
    <property type="match status" value="1"/>
</dbReference>
<proteinExistence type="inferred from homology"/>
<dbReference type="Pfam" id="PF10209">
    <property type="entry name" value="DUF2340"/>
    <property type="match status" value="1"/>
</dbReference>
<sequence length="128" mass="14445">MSGDVHRDRLILTVRVIRSFQHRNIWHIVIRDVCPTESVEGFKKLVQAAISAHNTMPTTVKTYTYGTLKIEHLPHKAKSNDPVINTGDDDKLILSDQTSLCDAGVVNETVLSFFKMDDYLQYKASLDG</sequence>
<keyword evidence="3" id="KW-1185">Reference proteome</keyword>
<organism evidence="2 3">
    <name type="scientific">Haemaphysalis longicornis</name>
    <name type="common">Bush tick</name>
    <dbReference type="NCBI Taxonomy" id="44386"/>
    <lineage>
        <taxon>Eukaryota</taxon>
        <taxon>Metazoa</taxon>
        <taxon>Ecdysozoa</taxon>
        <taxon>Arthropoda</taxon>
        <taxon>Chelicerata</taxon>
        <taxon>Arachnida</taxon>
        <taxon>Acari</taxon>
        <taxon>Parasitiformes</taxon>
        <taxon>Ixodida</taxon>
        <taxon>Ixodoidea</taxon>
        <taxon>Ixodidae</taxon>
        <taxon>Haemaphysalinae</taxon>
        <taxon>Haemaphysalis</taxon>
    </lineage>
</organism>
<dbReference type="InterPro" id="IPR018794">
    <property type="entry name" value="UPF0538"/>
</dbReference>
<name>A0A9J6G6C7_HAELO</name>